<dbReference type="GO" id="GO:0008233">
    <property type="term" value="F:peptidase activity"/>
    <property type="evidence" value="ECO:0007669"/>
    <property type="project" value="UniProtKB-KW"/>
</dbReference>
<feature type="chain" id="PRO_5012610131" evidence="1">
    <location>
        <begin position="16"/>
        <end position="469"/>
    </location>
</feature>
<keyword evidence="3" id="KW-0645">Protease</keyword>
<dbReference type="InterPro" id="IPR007863">
    <property type="entry name" value="Peptidase_M16_C"/>
</dbReference>
<dbReference type="Gene3D" id="3.30.830.10">
    <property type="entry name" value="Metalloenzyme, LuxS/M16 peptidase-like"/>
    <property type="match status" value="2"/>
</dbReference>
<dbReference type="GO" id="GO:0006508">
    <property type="term" value="P:proteolysis"/>
    <property type="evidence" value="ECO:0007669"/>
    <property type="project" value="UniProtKB-KW"/>
</dbReference>
<feature type="domain" description="Peptidase M16 C-terminal" evidence="2">
    <location>
        <begin position="225"/>
        <end position="396"/>
    </location>
</feature>
<proteinExistence type="predicted"/>
<evidence type="ECO:0000313" key="3">
    <source>
        <dbReference type="EMBL" id="CCH55379.1"/>
    </source>
</evidence>
<name>I2GNA1_9BACT</name>
<evidence type="ECO:0000313" key="4">
    <source>
        <dbReference type="Proteomes" id="UP000009309"/>
    </source>
</evidence>
<keyword evidence="3" id="KW-0378">Hydrolase</keyword>
<evidence type="ECO:0000256" key="1">
    <source>
        <dbReference type="SAM" id="SignalP"/>
    </source>
</evidence>
<dbReference type="AlphaFoldDB" id="I2GNA1"/>
<gene>
    <name evidence="3" type="ORF">BN8_04634</name>
</gene>
<dbReference type="GO" id="GO:0046872">
    <property type="term" value="F:metal ion binding"/>
    <property type="evidence" value="ECO:0007669"/>
    <property type="project" value="InterPro"/>
</dbReference>
<feature type="signal peptide" evidence="1">
    <location>
        <begin position="1"/>
        <end position="15"/>
    </location>
</feature>
<dbReference type="OrthoDB" id="9817236at2"/>
<dbReference type="InterPro" id="IPR011249">
    <property type="entry name" value="Metalloenz_LuxS/M16"/>
</dbReference>
<keyword evidence="4" id="KW-1185">Reference proteome</keyword>
<dbReference type="EC" id="3.4.-.-" evidence="3"/>
<dbReference type="SUPFAM" id="SSF63411">
    <property type="entry name" value="LuxS/MPP-like metallohydrolase"/>
    <property type="match status" value="2"/>
</dbReference>
<protein>
    <submittedName>
        <fullName evidence="3">Zinc protease</fullName>
        <ecNumber evidence="3">3.4.-.-</ecNumber>
    </submittedName>
</protein>
<dbReference type="Pfam" id="PF05193">
    <property type="entry name" value="Peptidase_M16_C"/>
    <property type="match status" value="1"/>
</dbReference>
<reference evidence="3 4" key="1">
    <citation type="journal article" date="2012" name="J. Bacteriol.">
        <title>Genome Sequence of the Filamentous Bacterium Fibrisoma limi BUZ 3T.</title>
        <authorList>
            <person name="Filippini M."/>
            <person name="Qi W."/>
            <person name="Jaenicke S."/>
            <person name="Goesmann A."/>
            <person name="Smits T.H."/>
            <person name="Bagheri H.C."/>
        </authorList>
    </citation>
    <scope>NUCLEOTIDE SEQUENCE [LARGE SCALE GENOMIC DNA]</scope>
    <source>
        <strain evidence="4">BUZ 3T</strain>
    </source>
</reference>
<organism evidence="3 4">
    <name type="scientific">Fibrisoma limi BUZ 3</name>
    <dbReference type="NCBI Taxonomy" id="1185876"/>
    <lineage>
        <taxon>Bacteria</taxon>
        <taxon>Pseudomonadati</taxon>
        <taxon>Bacteroidota</taxon>
        <taxon>Cytophagia</taxon>
        <taxon>Cytophagales</taxon>
        <taxon>Spirosomataceae</taxon>
        <taxon>Fibrisoma</taxon>
    </lineage>
</organism>
<evidence type="ECO:0000259" key="2">
    <source>
        <dbReference type="Pfam" id="PF05193"/>
    </source>
</evidence>
<comment type="caution">
    <text evidence="3">The sequence shown here is derived from an EMBL/GenBank/DDBJ whole genome shotgun (WGS) entry which is preliminary data.</text>
</comment>
<accession>I2GNA1</accession>
<dbReference type="RefSeq" id="WP_009283947.1">
    <property type="nucleotide sequence ID" value="NZ_CAIT01000009.1"/>
</dbReference>
<dbReference type="eggNOG" id="COG0612">
    <property type="taxonomic scope" value="Bacteria"/>
</dbReference>
<dbReference type="EMBL" id="CAIT01000009">
    <property type="protein sequence ID" value="CCH55379.1"/>
    <property type="molecule type" value="Genomic_DNA"/>
</dbReference>
<keyword evidence="1" id="KW-0732">Signal</keyword>
<sequence>MRLLLFWFLPALAFAQPDSDTLRLPKLTPVGIAKRQFQAEFDITYVTLANGLQVALRPVTGNSTNPADSNVYIKLERLHRPTAYSGRDVTTLRIASYLVRMSGVANLDPGQLETYLKNRRIYVSPTGNRFSTGFDLQTGKSQLEAAFQVLHAFVTQPSADTSAYRAALRKLIAGYRRPATIRPAREPSLEEIVSDTLRQVLNCPGDQLTVDDLADISPVRAQALFREAFGNANQIRCTITGNFELESVIGLLQQYPGNWPSTAKKTRLQLRDDCSFPVSRLQKVYYLPKATSAVVSEVHLTTYKTVAPGETKLIEVFARIFRKRLSERLKQDGLSGQVLVAKESGGLINGVSQRNRRVGLLVQVTCQPDQVDAVNAVVNAELKRLLQEPITDAEVEPFKARAAQNEAYARRSGYVWNLLLWSSIYAGDWPIQSNAGAKAATAENLQNTARRFATTKDVISVTFLPESRR</sequence>
<dbReference type="STRING" id="1185876.BN8_04634"/>
<dbReference type="Proteomes" id="UP000009309">
    <property type="component" value="Unassembled WGS sequence"/>
</dbReference>